<evidence type="ECO:0000259" key="8">
    <source>
        <dbReference type="PROSITE" id="PS50059"/>
    </source>
</evidence>
<dbReference type="Pfam" id="PF00254">
    <property type="entry name" value="FKBP_C"/>
    <property type="match status" value="1"/>
</dbReference>
<dbReference type="EMBL" id="UINC01003253">
    <property type="protein sequence ID" value="SVA04691.1"/>
    <property type="molecule type" value="Genomic_DNA"/>
</dbReference>
<dbReference type="InterPro" id="IPR001179">
    <property type="entry name" value="PPIase_FKBP_dom"/>
</dbReference>
<comment type="catalytic activity">
    <reaction evidence="1">
        <text>[protein]-peptidylproline (omega=180) = [protein]-peptidylproline (omega=0)</text>
        <dbReference type="Rhea" id="RHEA:16237"/>
        <dbReference type="Rhea" id="RHEA-COMP:10747"/>
        <dbReference type="Rhea" id="RHEA-COMP:10748"/>
        <dbReference type="ChEBI" id="CHEBI:83833"/>
        <dbReference type="ChEBI" id="CHEBI:83834"/>
        <dbReference type="EC" id="5.2.1.8"/>
    </reaction>
</comment>
<dbReference type="InterPro" id="IPR005215">
    <property type="entry name" value="Trig_fac"/>
</dbReference>
<dbReference type="FunFam" id="3.10.50.40:FF:000001">
    <property type="entry name" value="Trigger factor"/>
    <property type="match status" value="1"/>
</dbReference>
<dbReference type="PIRSF" id="PIRSF003095">
    <property type="entry name" value="Trigger_factor"/>
    <property type="match status" value="1"/>
</dbReference>
<evidence type="ECO:0000256" key="3">
    <source>
        <dbReference type="ARBA" id="ARBA00013194"/>
    </source>
</evidence>
<dbReference type="SUPFAM" id="SSF54534">
    <property type="entry name" value="FKBP-like"/>
    <property type="match status" value="1"/>
</dbReference>
<evidence type="ECO:0000256" key="6">
    <source>
        <dbReference type="ARBA" id="ARBA00023235"/>
    </source>
</evidence>
<dbReference type="GO" id="GO:0043022">
    <property type="term" value="F:ribosome binding"/>
    <property type="evidence" value="ECO:0007669"/>
    <property type="project" value="TreeGrafter"/>
</dbReference>
<protein>
    <recommendedName>
        <fullName evidence="3">peptidylprolyl isomerase</fullName>
        <ecNumber evidence="3">5.2.1.8</ecNumber>
    </recommendedName>
</protein>
<dbReference type="GO" id="GO:0051083">
    <property type="term" value="P:'de novo' cotranslational protein folding"/>
    <property type="evidence" value="ECO:0007669"/>
    <property type="project" value="TreeGrafter"/>
</dbReference>
<dbReference type="PANTHER" id="PTHR30560:SF3">
    <property type="entry name" value="TRIGGER FACTOR-LIKE PROTEIN TIG, CHLOROPLASTIC"/>
    <property type="match status" value="1"/>
</dbReference>
<dbReference type="SUPFAM" id="SSF109998">
    <property type="entry name" value="Triger factor/SurA peptide-binding domain-like"/>
    <property type="match status" value="1"/>
</dbReference>
<dbReference type="PANTHER" id="PTHR30560">
    <property type="entry name" value="TRIGGER FACTOR CHAPERONE AND PEPTIDYL-PROLYL CIS/TRANS ISOMERASE"/>
    <property type="match status" value="1"/>
</dbReference>
<feature type="region of interest" description="Disordered" evidence="7">
    <location>
        <begin position="430"/>
        <end position="458"/>
    </location>
</feature>
<comment type="similarity">
    <text evidence="2">Belongs to the FKBP-type PPIase family. Tig subfamily.</text>
</comment>
<feature type="domain" description="PPIase FKBP-type" evidence="8">
    <location>
        <begin position="161"/>
        <end position="221"/>
    </location>
</feature>
<dbReference type="Gene3D" id="3.10.50.40">
    <property type="match status" value="1"/>
</dbReference>
<dbReference type="Pfam" id="PF05698">
    <property type="entry name" value="Trigger_C"/>
    <property type="match status" value="1"/>
</dbReference>
<dbReference type="EC" id="5.2.1.8" evidence="3"/>
<accession>A0A381SMX3</accession>
<dbReference type="InterPro" id="IPR027304">
    <property type="entry name" value="Trigger_fact/SurA_dom_sf"/>
</dbReference>
<evidence type="ECO:0000256" key="2">
    <source>
        <dbReference type="ARBA" id="ARBA00005464"/>
    </source>
</evidence>
<keyword evidence="5" id="KW-0143">Chaperone</keyword>
<dbReference type="GO" id="GO:0015031">
    <property type="term" value="P:protein transport"/>
    <property type="evidence" value="ECO:0007669"/>
    <property type="project" value="InterPro"/>
</dbReference>
<dbReference type="GO" id="GO:0043335">
    <property type="term" value="P:protein unfolding"/>
    <property type="evidence" value="ECO:0007669"/>
    <property type="project" value="TreeGrafter"/>
</dbReference>
<dbReference type="InterPro" id="IPR008880">
    <property type="entry name" value="Trigger_fac_C"/>
</dbReference>
<dbReference type="SUPFAM" id="SSF102735">
    <property type="entry name" value="Trigger factor ribosome-binding domain"/>
    <property type="match status" value="1"/>
</dbReference>
<keyword evidence="6" id="KW-0413">Isomerase</keyword>
<dbReference type="HAMAP" id="MF_00303">
    <property type="entry name" value="Trigger_factor_Tig"/>
    <property type="match status" value="1"/>
</dbReference>
<dbReference type="InterPro" id="IPR036611">
    <property type="entry name" value="Trigger_fac_ribosome-bd_sf"/>
</dbReference>
<dbReference type="InterPro" id="IPR037041">
    <property type="entry name" value="Trigger_fac_C_sf"/>
</dbReference>
<dbReference type="GO" id="GO:0044183">
    <property type="term" value="F:protein folding chaperone"/>
    <property type="evidence" value="ECO:0007669"/>
    <property type="project" value="TreeGrafter"/>
</dbReference>
<dbReference type="Pfam" id="PF05697">
    <property type="entry name" value="Trigger_N"/>
    <property type="match status" value="1"/>
</dbReference>
<dbReference type="GO" id="GO:0003755">
    <property type="term" value="F:peptidyl-prolyl cis-trans isomerase activity"/>
    <property type="evidence" value="ECO:0007669"/>
    <property type="project" value="UniProtKB-KW"/>
</dbReference>
<evidence type="ECO:0000256" key="1">
    <source>
        <dbReference type="ARBA" id="ARBA00000971"/>
    </source>
</evidence>
<name>A0A381SMX3_9ZZZZ</name>
<evidence type="ECO:0000256" key="5">
    <source>
        <dbReference type="ARBA" id="ARBA00023186"/>
    </source>
</evidence>
<dbReference type="InterPro" id="IPR046357">
    <property type="entry name" value="PPIase_dom_sf"/>
</dbReference>
<evidence type="ECO:0000313" key="9">
    <source>
        <dbReference type="EMBL" id="SVA04691.1"/>
    </source>
</evidence>
<dbReference type="AlphaFoldDB" id="A0A381SMX3"/>
<proteinExistence type="inferred from homology"/>
<reference evidence="9" key="1">
    <citation type="submission" date="2018-05" db="EMBL/GenBank/DDBJ databases">
        <authorList>
            <person name="Lanie J.A."/>
            <person name="Ng W.-L."/>
            <person name="Kazmierczak K.M."/>
            <person name="Andrzejewski T.M."/>
            <person name="Davidsen T.M."/>
            <person name="Wayne K.J."/>
            <person name="Tettelin H."/>
            <person name="Glass J.I."/>
            <person name="Rusch D."/>
            <person name="Podicherti R."/>
            <person name="Tsui H.-C.T."/>
            <person name="Winkler M.E."/>
        </authorList>
    </citation>
    <scope>NUCLEOTIDE SEQUENCE</scope>
</reference>
<evidence type="ECO:0000256" key="4">
    <source>
        <dbReference type="ARBA" id="ARBA00023110"/>
    </source>
</evidence>
<dbReference type="PROSITE" id="PS50059">
    <property type="entry name" value="FKBP_PPIASE"/>
    <property type="match status" value="1"/>
</dbReference>
<gene>
    <name evidence="9" type="ORF">METZ01_LOCUS57545</name>
</gene>
<organism evidence="9">
    <name type="scientific">marine metagenome</name>
    <dbReference type="NCBI Taxonomy" id="408172"/>
    <lineage>
        <taxon>unclassified sequences</taxon>
        <taxon>metagenomes</taxon>
        <taxon>ecological metagenomes</taxon>
    </lineage>
</organism>
<dbReference type="InterPro" id="IPR008881">
    <property type="entry name" value="Trigger_fac_ribosome-bd_bac"/>
</dbReference>
<sequence>MEVSIETTGGLQRRLKIAVAAESFEQRINEKLKETSQRVKLDGFRPGKVPFKEVRRRFGASVRQEVAQEMIQSSYMDAVQKEELAPAGSPELEVINMDVGADLEFTATFEVFPKFDVSDLSQVSVKRPEGIVRDEDLDGMIERLRQERKHFHEAERPAEIGDRVTVDFEGTIAGELFEGSRAEEVAFLVGEGQMIEDLDVGVSGMSVSENKLISVKFPDEYQDEKLQGQEAVFDLTVTKIEAPHLPELDEKFFSGFGIEEGGEEAFRNQVHENMRRELKAAARGQVKRQVLDGLSEIHEFQLPQSLVENESETLRTQMLQQLRIDPSSEKPQLPSDLFAGEAEKRVRIGLVVNRIVETYDLKVDEDRVRERVDELSKPYDQPEQIVNWYYSNETQLRQIQLSVLEDQVVDQILEVAQIQVVESDYDDIVSGRATVPEPIDSSQEEDAKGTTEDSTEET</sequence>
<dbReference type="Gene3D" id="3.30.70.1050">
    <property type="entry name" value="Trigger factor ribosome-binding domain"/>
    <property type="match status" value="1"/>
</dbReference>
<dbReference type="Gene3D" id="1.10.3120.10">
    <property type="entry name" value="Trigger factor, C-terminal domain"/>
    <property type="match status" value="1"/>
</dbReference>
<dbReference type="NCBIfam" id="TIGR00115">
    <property type="entry name" value="tig"/>
    <property type="match status" value="1"/>
</dbReference>
<evidence type="ECO:0000256" key="7">
    <source>
        <dbReference type="SAM" id="MobiDB-lite"/>
    </source>
</evidence>
<keyword evidence="4" id="KW-0697">Rotamase</keyword>